<dbReference type="InterPro" id="IPR051701">
    <property type="entry name" value="Mito_OM_Translocase_MSP1"/>
</dbReference>
<reference evidence="4" key="1">
    <citation type="journal article" date="2023" name="Mol. Ecol. Resour.">
        <title>Chromosome-level genome assembly of a triploid poplar Populus alba 'Berolinensis'.</title>
        <authorList>
            <person name="Chen S."/>
            <person name="Yu Y."/>
            <person name="Wang X."/>
            <person name="Wang S."/>
            <person name="Zhang T."/>
            <person name="Zhou Y."/>
            <person name="He R."/>
            <person name="Meng N."/>
            <person name="Wang Y."/>
            <person name="Liu W."/>
            <person name="Liu Z."/>
            <person name="Liu J."/>
            <person name="Guo Q."/>
            <person name="Huang H."/>
            <person name="Sederoff R.R."/>
            <person name="Wang G."/>
            <person name="Qu G."/>
            <person name="Chen S."/>
        </authorList>
    </citation>
    <scope>NUCLEOTIDE SEQUENCE</scope>
    <source>
        <strain evidence="4">SC-2020</strain>
    </source>
</reference>
<dbReference type="Pfam" id="PF00004">
    <property type="entry name" value="AAA"/>
    <property type="match status" value="1"/>
</dbReference>
<dbReference type="Proteomes" id="UP001164929">
    <property type="component" value="Chromosome 12"/>
</dbReference>
<dbReference type="EMBL" id="JAQIZT010000012">
    <property type="protein sequence ID" value="KAJ6976532.1"/>
    <property type="molecule type" value="Genomic_DNA"/>
</dbReference>
<proteinExistence type="predicted"/>
<feature type="domain" description="ATPase AAA-type core" evidence="3">
    <location>
        <begin position="87"/>
        <end position="131"/>
    </location>
</feature>
<evidence type="ECO:0000313" key="4">
    <source>
        <dbReference type="EMBL" id="KAJ6976532.1"/>
    </source>
</evidence>
<keyword evidence="2" id="KW-0067">ATP-binding</keyword>
<protein>
    <submittedName>
        <fullName evidence="4">ATPase family AAA domain-containing protein 1-like isoform X3</fullName>
    </submittedName>
</protein>
<dbReference type="AlphaFoldDB" id="A0AAD6M2Z2"/>
<dbReference type="InterPro" id="IPR027417">
    <property type="entry name" value="P-loop_NTPase"/>
</dbReference>
<evidence type="ECO:0000256" key="2">
    <source>
        <dbReference type="ARBA" id="ARBA00022840"/>
    </source>
</evidence>
<evidence type="ECO:0000256" key="1">
    <source>
        <dbReference type="ARBA" id="ARBA00022741"/>
    </source>
</evidence>
<dbReference type="InterPro" id="IPR003959">
    <property type="entry name" value="ATPase_AAA_core"/>
</dbReference>
<name>A0AAD6M2Z2_9ROSI</name>
<keyword evidence="5" id="KW-1185">Reference proteome</keyword>
<evidence type="ECO:0000313" key="5">
    <source>
        <dbReference type="Proteomes" id="UP001164929"/>
    </source>
</evidence>
<evidence type="ECO:0000259" key="3">
    <source>
        <dbReference type="Pfam" id="PF00004"/>
    </source>
</evidence>
<gene>
    <name evidence="4" type="ORF">NC653_028622</name>
</gene>
<comment type="caution">
    <text evidence="4">The sequence shown here is derived from an EMBL/GenBank/DDBJ whole genome shotgun (WGS) entry which is preliminary data.</text>
</comment>
<dbReference type="GO" id="GO:0016887">
    <property type="term" value="F:ATP hydrolysis activity"/>
    <property type="evidence" value="ECO:0007669"/>
    <property type="project" value="InterPro"/>
</dbReference>
<dbReference type="SUPFAM" id="SSF52540">
    <property type="entry name" value="P-loop containing nucleoside triphosphate hydrolases"/>
    <property type="match status" value="1"/>
</dbReference>
<dbReference type="GO" id="GO:0005524">
    <property type="term" value="F:ATP binding"/>
    <property type="evidence" value="ECO:0007669"/>
    <property type="project" value="UniProtKB-KW"/>
</dbReference>
<sequence length="152" mass="16945">MGWSLGLWVDEKFKFLCDNGDGGHEIKIATRDLGGLVGYCRDYGIWDEDHKGKTSIRDQALYELVILPLRKPELFSHEKLLGPQKGVLLYGSPGTGKTMLAKAIIREFGAVFINMRISNLMSKWFGDAQKLGHPIPQAAICTLLKRLCLGIL</sequence>
<accession>A0AAD6M2Z2</accession>
<dbReference type="PANTHER" id="PTHR45644:SF3">
    <property type="entry name" value="FI08533P-RELATED"/>
    <property type="match status" value="1"/>
</dbReference>
<organism evidence="4 5">
    <name type="scientific">Populus alba x Populus x berolinensis</name>
    <dbReference type="NCBI Taxonomy" id="444605"/>
    <lineage>
        <taxon>Eukaryota</taxon>
        <taxon>Viridiplantae</taxon>
        <taxon>Streptophyta</taxon>
        <taxon>Embryophyta</taxon>
        <taxon>Tracheophyta</taxon>
        <taxon>Spermatophyta</taxon>
        <taxon>Magnoliopsida</taxon>
        <taxon>eudicotyledons</taxon>
        <taxon>Gunneridae</taxon>
        <taxon>Pentapetalae</taxon>
        <taxon>rosids</taxon>
        <taxon>fabids</taxon>
        <taxon>Malpighiales</taxon>
        <taxon>Salicaceae</taxon>
        <taxon>Saliceae</taxon>
        <taxon>Populus</taxon>
    </lineage>
</organism>
<dbReference type="Gene3D" id="3.40.50.300">
    <property type="entry name" value="P-loop containing nucleotide triphosphate hydrolases"/>
    <property type="match status" value="1"/>
</dbReference>
<dbReference type="PANTHER" id="PTHR45644">
    <property type="entry name" value="AAA ATPASE, PUTATIVE (AFU_ORTHOLOGUE AFUA_2G12920)-RELATED-RELATED"/>
    <property type="match status" value="1"/>
</dbReference>
<keyword evidence="1" id="KW-0547">Nucleotide-binding</keyword>
<dbReference type="GO" id="GO:0005741">
    <property type="term" value="C:mitochondrial outer membrane"/>
    <property type="evidence" value="ECO:0007669"/>
    <property type="project" value="TreeGrafter"/>
</dbReference>